<dbReference type="Pfam" id="PF00126">
    <property type="entry name" value="HTH_1"/>
    <property type="match status" value="1"/>
</dbReference>
<dbReference type="Gene3D" id="3.40.190.10">
    <property type="entry name" value="Periplasmic binding protein-like II"/>
    <property type="match status" value="2"/>
</dbReference>
<dbReference type="InterPro" id="IPR000847">
    <property type="entry name" value="LysR_HTH_N"/>
</dbReference>
<organism evidence="6 7">
    <name type="scientific">Sanguibacter inulinus</name>
    <dbReference type="NCBI Taxonomy" id="60922"/>
    <lineage>
        <taxon>Bacteria</taxon>
        <taxon>Bacillati</taxon>
        <taxon>Actinomycetota</taxon>
        <taxon>Actinomycetes</taxon>
        <taxon>Micrococcales</taxon>
        <taxon>Sanguibacteraceae</taxon>
        <taxon>Sanguibacter</taxon>
    </lineage>
</organism>
<keyword evidence="7" id="KW-1185">Reference proteome</keyword>
<dbReference type="SUPFAM" id="SSF53850">
    <property type="entry name" value="Periplasmic binding protein-like II"/>
    <property type="match status" value="1"/>
</dbReference>
<evidence type="ECO:0000256" key="3">
    <source>
        <dbReference type="ARBA" id="ARBA00023125"/>
    </source>
</evidence>
<sequence>MYDVKRLSLLQDLSMLGTLAAVAEVNGVTASAVSQQLKTLEDEAGVDLLVRDGRRVRLTAAGDLLVEHAAEVLAALERARGAVAALQDEVAGEVTVAAYPSILAPVGSRLAVAVRERHPGVTVRLAETDATRAMPAVIRREIDAALVLRYPDDGDEVVPGVRTRRLFDERFVAVVPEALGGVVLHGGLGVLGRDRWIVGAPTLPCTRSIVSACRTAGFTPDVQHEGIGYLAAIQLVGAGLGVTVVPELSAQVLPEGVVAVPCAVPQRQVALAYRDGAQGHPVTHALLDVAAEVGRTLKTRPLFGAHAV</sequence>
<comment type="similarity">
    <text evidence="1">Belongs to the LysR transcriptional regulatory family.</text>
</comment>
<dbReference type="InterPro" id="IPR036388">
    <property type="entry name" value="WH-like_DNA-bd_sf"/>
</dbReference>
<keyword evidence="3" id="KW-0238">DNA-binding</keyword>
<evidence type="ECO:0000256" key="1">
    <source>
        <dbReference type="ARBA" id="ARBA00009437"/>
    </source>
</evidence>
<dbReference type="PANTHER" id="PTHR30346">
    <property type="entry name" value="TRANSCRIPTIONAL DUAL REGULATOR HCAR-RELATED"/>
    <property type="match status" value="1"/>
</dbReference>
<dbReference type="EMBL" id="JACBYE010000037">
    <property type="protein sequence ID" value="NYS94571.1"/>
    <property type="molecule type" value="Genomic_DNA"/>
</dbReference>
<dbReference type="GO" id="GO:0003700">
    <property type="term" value="F:DNA-binding transcription factor activity"/>
    <property type="evidence" value="ECO:0007669"/>
    <property type="project" value="InterPro"/>
</dbReference>
<dbReference type="RefSeq" id="WP_056127550.1">
    <property type="nucleotide sequence ID" value="NZ_JACBYE010000037.1"/>
</dbReference>
<proteinExistence type="inferred from homology"/>
<comment type="caution">
    <text evidence="6">The sequence shown here is derived from an EMBL/GenBank/DDBJ whole genome shotgun (WGS) entry which is preliminary data.</text>
</comment>
<dbReference type="GO" id="GO:0003677">
    <property type="term" value="F:DNA binding"/>
    <property type="evidence" value="ECO:0007669"/>
    <property type="project" value="UniProtKB-KW"/>
</dbReference>
<keyword evidence="2" id="KW-0805">Transcription regulation</keyword>
<dbReference type="Pfam" id="PF03466">
    <property type="entry name" value="LysR_substrate"/>
    <property type="match status" value="1"/>
</dbReference>
<gene>
    <name evidence="6" type="ORF">HZZ10_13710</name>
</gene>
<evidence type="ECO:0000313" key="7">
    <source>
        <dbReference type="Proteomes" id="UP000561011"/>
    </source>
</evidence>
<keyword evidence="4" id="KW-0804">Transcription</keyword>
<name>A0A853EVS9_9MICO</name>
<evidence type="ECO:0000256" key="2">
    <source>
        <dbReference type="ARBA" id="ARBA00023015"/>
    </source>
</evidence>
<accession>A0A853EVS9</accession>
<dbReference type="SUPFAM" id="SSF46785">
    <property type="entry name" value="Winged helix' DNA-binding domain"/>
    <property type="match status" value="1"/>
</dbReference>
<dbReference type="GO" id="GO:0032993">
    <property type="term" value="C:protein-DNA complex"/>
    <property type="evidence" value="ECO:0007669"/>
    <property type="project" value="TreeGrafter"/>
</dbReference>
<dbReference type="InterPro" id="IPR036390">
    <property type="entry name" value="WH_DNA-bd_sf"/>
</dbReference>
<evidence type="ECO:0000259" key="5">
    <source>
        <dbReference type="PROSITE" id="PS50931"/>
    </source>
</evidence>
<feature type="domain" description="HTH lysR-type" evidence="5">
    <location>
        <begin position="1"/>
        <end position="59"/>
    </location>
</feature>
<reference evidence="6 7" key="1">
    <citation type="submission" date="2020-07" db="EMBL/GenBank/DDBJ databases">
        <title>MOT database genomes.</title>
        <authorList>
            <person name="Joseph S."/>
            <person name="Aduse-Opoku J."/>
            <person name="Hashim A."/>
            <person name="Wade W."/>
            <person name="Curtis M."/>
        </authorList>
    </citation>
    <scope>NUCLEOTIDE SEQUENCE [LARGE SCALE GENOMIC DNA]</scope>
    <source>
        <strain evidence="6 7">DSM 100099</strain>
    </source>
</reference>
<evidence type="ECO:0000256" key="4">
    <source>
        <dbReference type="ARBA" id="ARBA00023163"/>
    </source>
</evidence>
<protein>
    <submittedName>
        <fullName evidence="6">LysR family transcriptional regulator</fullName>
    </submittedName>
</protein>
<dbReference type="PROSITE" id="PS50931">
    <property type="entry name" value="HTH_LYSR"/>
    <property type="match status" value="1"/>
</dbReference>
<dbReference type="InterPro" id="IPR005119">
    <property type="entry name" value="LysR_subst-bd"/>
</dbReference>
<dbReference type="Proteomes" id="UP000561011">
    <property type="component" value="Unassembled WGS sequence"/>
</dbReference>
<dbReference type="PANTHER" id="PTHR30346:SF29">
    <property type="entry name" value="LYSR SUBSTRATE-BINDING"/>
    <property type="match status" value="1"/>
</dbReference>
<evidence type="ECO:0000313" key="6">
    <source>
        <dbReference type="EMBL" id="NYS94571.1"/>
    </source>
</evidence>
<dbReference type="Gene3D" id="1.10.10.10">
    <property type="entry name" value="Winged helix-like DNA-binding domain superfamily/Winged helix DNA-binding domain"/>
    <property type="match status" value="1"/>
</dbReference>
<dbReference type="AlphaFoldDB" id="A0A853EVS9"/>